<dbReference type="RefSeq" id="WP_179920996.1">
    <property type="nucleotide sequence ID" value="NZ_CP058909.1"/>
</dbReference>
<dbReference type="Gene3D" id="3.40.720.10">
    <property type="entry name" value="Alkaline Phosphatase, subunit A"/>
    <property type="match status" value="1"/>
</dbReference>
<dbReference type="InterPro" id="IPR017850">
    <property type="entry name" value="Alkaline_phosphatase_core_sf"/>
</dbReference>
<dbReference type="InterPro" id="IPR050738">
    <property type="entry name" value="Sulfatase"/>
</dbReference>
<reference evidence="4 5" key="1">
    <citation type="submission" date="2020-07" db="EMBL/GenBank/DDBJ databases">
        <title>Halosimplex litoreum sp. nov. and Halosimplex rubrum sp. nov., isolated from different salt environments.</title>
        <authorList>
            <person name="Cui H."/>
        </authorList>
    </citation>
    <scope>NUCLEOTIDE SEQUENCE [LARGE SCALE GENOMIC DNA]</scope>
    <source>
        <strain evidence="4 5">R2</strain>
    </source>
</reference>
<dbReference type="GO" id="GO:0004065">
    <property type="term" value="F:arylsulfatase activity"/>
    <property type="evidence" value="ECO:0007669"/>
    <property type="project" value="TreeGrafter"/>
</dbReference>
<feature type="domain" description="Sulfatase N-terminal" evidence="3">
    <location>
        <begin position="4"/>
        <end position="338"/>
    </location>
</feature>
<dbReference type="CDD" id="cd16148">
    <property type="entry name" value="sulfatase_like"/>
    <property type="match status" value="1"/>
</dbReference>
<dbReference type="PANTHER" id="PTHR42693">
    <property type="entry name" value="ARYLSULFATASE FAMILY MEMBER"/>
    <property type="match status" value="1"/>
</dbReference>
<dbReference type="SUPFAM" id="SSF53649">
    <property type="entry name" value="Alkaline phosphatase-like"/>
    <property type="match status" value="1"/>
</dbReference>
<evidence type="ECO:0000313" key="5">
    <source>
        <dbReference type="Proteomes" id="UP000509346"/>
    </source>
</evidence>
<dbReference type="AlphaFoldDB" id="A0A7D5T414"/>
<sequence>MGRKNVLWITLESTRADHTSVNGYDRDTTPNLRRIAERPTARSFDRCFSHGIWTRSVSASILTGTYPTHHGAGMTNKSIPDSLATVPELLGAVGYQTVGISPNANLSEATGLDRGFDDFVWIDKSRLVENVGVRTLAKYALNLRRHGGGLTLDTRKHNTGYMETDVAKRWLRHNGGDDDPFFMYLHCGVPHHPYYPPRPDLLEEAARHDVDPETAGELALSHHADLDEHVASGLPYSGEEWELLTGLYDASIEYADRLVGHLASYLERQGLTDTVLVVTADHGELLGEKGLLGHKVGVHDAVSHVPMVVDGLDAALDYRGEIVQHVDVMGTLLDAAGADTSQFQGVDLRSGERSHAVIQRGGERCRRVLDQCLDHDPGFDADRYHQSTLTALRTQSFKYLHSDDRTELFAPPDEETDVSDEFPAVAEDLQTAVITFLDGDGAPLDEGHEDDALSEAARDQLADMGYLVE</sequence>
<dbReference type="KEGG" id="hpel:HZS54_05830"/>
<evidence type="ECO:0000256" key="2">
    <source>
        <dbReference type="ARBA" id="ARBA00022801"/>
    </source>
</evidence>
<dbReference type="Proteomes" id="UP000509346">
    <property type="component" value="Chromosome"/>
</dbReference>
<dbReference type="Pfam" id="PF00884">
    <property type="entry name" value="Sulfatase"/>
    <property type="match status" value="1"/>
</dbReference>
<evidence type="ECO:0000313" key="4">
    <source>
        <dbReference type="EMBL" id="QLH81188.1"/>
    </source>
</evidence>
<dbReference type="OrthoDB" id="3164at2157"/>
<dbReference type="InterPro" id="IPR000917">
    <property type="entry name" value="Sulfatase_N"/>
</dbReference>
<protein>
    <submittedName>
        <fullName evidence="4">Sulfatase</fullName>
    </submittedName>
</protein>
<keyword evidence="2" id="KW-0378">Hydrolase</keyword>
<proteinExistence type="inferred from homology"/>
<name>A0A7D5T414_9EURY</name>
<dbReference type="PANTHER" id="PTHR42693:SF53">
    <property type="entry name" value="ENDO-4-O-SULFATASE"/>
    <property type="match status" value="1"/>
</dbReference>
<gene>
    <name evidence="4" type="ORF">HZS54_05830</name>
</gene>
<accession>A0A7D5T414</accession>
<dbReference type="EMBL" id="CP058909">
    <property type="protein sequence ID" value="QLH81188.1"/>
    <property type="molecule type" value="Genomic_DNA"/>
</dbReference>
<evidence type="ECO:0000259" key="3">
    <source>
        <dbReference type="Pfam" id="PF00884"/>
    </source>
</evidence>
<evidence type="ECO:0000256" key="1">
    <source>
        <dbReference type="ARBA" id="ARBA00008779"/>
    </source>
</evidence>
<keyword evidence="5" id="KW-1185">Reference proteome</keyword>
<comment type="similarity">
    <text evidence="1">Belongs to the sulfatase family.</text>
</comment>
<dbReference type="GeneID" id="56082089"/>
<organism evidence="4 5">
    <name type="scientific">Halosimplex pelagicum</name>
    <dbReference type="NCBI Taxonomy" id="869886"/>
    <lineage>
        <taxon>Archaea</taxon>
        <taxon>Methanobacteriati</taxon>
        <taxon>Methanobacteriota</taxon>
        <taxon>Stenosarchaea group</taxon>
        <taxon>Halobacteria</taxon>
        <taxon>Halobacteriales</taxon>
        <taxon>Haloarculaceae</taxon>
        <taxon>Halosimplex</taxon>
    </lineage>
</organism>